<organism evidence="1 2">
    <name type="scientific">Pristionchus pacificus</name>
    <name type="common">Parasitic nematode worm</name>
    <dbReference type="NCBI Taxonomy" id="54126"/>
    <lineage>
        <taxon>Eukaryota</taxon>
        <taxon>Metazoa</taxon>
        <taxon>Ecdysozoa</taxon>
        <taxon>Nematoda</taxon>
        <taxon>Chromadorea</taxon>
        <taxon>Rhabditida</taxon>
        <taxon>Rhabditina</taxon>
        <taxon>Diplogasteromorpha</taxon>
        <taxon>Diplogasteroidea</taxon>
        <taxon>Neodiplogasteridae</taxon>
        <taxon>Pristionchus</taxon>
    </lineage>
</organism>
<accession>A0A2A6CWR1</accession>
<dbReference type="EnsemblMetazoa" id="PPA36246.1">
    <property type="protein sequence ID" value="PPA36246.1"/>
    <property type="gene ID" value="WBGene00274615"/>
</dbReference>
<sequence length="83" mass="9492">MRGGSQTHARPRSYWDQSAASLLEQAGISMAISCDDEAVFDVRFDEFGVRFHLRMRLSERAMSKVSEYSIFQVESSGHTRPYN</sequence>
<evidence type="ECO:0000313" key="1">
    <source>
        <dbReference type="EnsemblMetazoa" id="PPA36246.1"/>
    </source>
</evidence>
<reference evidence="1" key="2">
    <citation type="submission" date="2022-06" db="UniProtKB">
        <authorList>
            <consortium name="EnsemblMetazoa"/>
        </authorList>
    </citation>
    <scope>IDENTIFICATION</scope>
    <source>
        <strain evidence="1">PS312</strain>
    </source>
</reference>
<name>A0A2A6CWR1_PRIPA</name>
<reference evidence="2" key="1">
    <citation type="journal article" date="2008" name="Nat. Genet.">
        <title>The Pristionchus pacificus genome provides a unique perspective on nematode lifestyle and parasitism.</title>
        <authorList>
            <person name="Dieterich C."/>
            <person name="Clifton S.W."/>
            <person name="Schuster L.N."/>
            <person name="Chinwalla A."/>
            <person name="Delehaunty K."/>
            <person name="Dinkelacker I."/>
            <person name="Fulton L."/>
            <person name="Fulton R."/>
            <person name="Godfrey J."/>
            <person name="Minx P."/>
            <person name="Mitreva M."/>
            <person name="Roeseler W."/>
            <person name="Tian H."/>
            <person name="Witte H."/>
            <person name="Yang S.P."/>
            <person name="Wilson R.K."/>
            <person name="Sommer R.J."/>
        </authorList>
    </citation>
    <scope>NUCLEOTIDE SEQUENCE [LARGE SCALE GENOMIC DNA]</scope>
    <source>
        <strain evidence="2">PS312</strain>
    </source>
</reference>
<dbReference type="AlphaFoldDB" id="A0A2A6CWR1"/>
<gene>
    <name evidence="1" type="primary">WBGene00274615</name>
</gene>
<evidence type="ECO:0000313" key="2">
    <source>
        <dbReference type="Proteomes" id="UP000005239"/>
    </source>
</evidence>
<protein>
    <submittedName>
        <fullName evidence="1">Uncharacterized protein</fullName>
    </submittedName>
</protein>
<accession>A0A8R1YTT8</accession>
<dbReference type="Proteomes" id="UP000005239">
    <property type="component" value="Unassembled WGS sequence"/>
</dbReference>
<keyword evidence="2" id="KW-1185">Reference proteome</keyword>
<proteinExistence type="predicted"/>